<name>A0A2N3Q1G7_9PROT</name>
<organism evidence="1 2">
    <name type="scientific">Telmatospirillum siberiense</name>
    <dbReference type="NCBI Taxonomy" id="382514"/>
    <lineage>
        <taxon>Bacteria</taxon>
        <taxon>Pseudomonadati</taxon>
        <taxon>Pseudomonadota</taxon>
        <taxon>Alphaproteobacteria</taxon>
        <taxon>Rhodospirillales</taxon>
        <taxon>Rhodospirillaceae</taxon>
        <taxon>Telmatospirillum</taxon>
    </lineage>
</organism>
<evidence type="ECO:0000313" key="1">
    <source>
        <dbReference type="EMBL" id="PKU26483.1"/>
    </source>
</evidence>
<dbReference type="AlphaFoldDB" id="A0A2N3Q1G7"/>
<dbReference type="RefSeq" id="WP_101248714.1">
    <property type="nucleotide sequence ID" value="NZ_PIUM01000001.1"/>
</dbReference>
<evidence type="ECO:0000313" key="2">
    <source>
        <dbReference type="Proteomes" id="UP000233293"/>
    </source>
</evidence>
<accession>A0A2N3Q1G7</accession>
<keyword evidence="2" id="KW-1185">Reference proteome</keyword>
<sequence>MTDGTTTRPLEIMRTLASLIDPSIEALLDSHGFMFVRMHIADHRAQALFCTDSHGSVPPWHLTMTAAAEGGLTLSLVKSLDEQPQLSLTILVGTPPAASLAEAVGLAVSFALMSDQMQCNLSGDVTDAA</sequence>
<dbReference type="Proteomes" id="UP000233293">
    <property type="component" value="Unassembled WGS sequence"/>
</dbReference>
<gene>
    <name evidence="1" type="ORF">CWS72_01155</name>
</gene>
<protein>
    <submittedName>
        <fullName evidence="1">Uncharacterized protein</fullName>
    </submittedName>
</protein>
<proteinExistence type="predicted"/>
<comment type="caution">
    <text evidence="1">The sequence shown here is derived from an EMBL/GenBank/DDBJ whole genome shotgun (WGS) entry which is preliminary data.</text>
</comment>
<dbReference type="EMBL" id="PIUM01000001">
    <property type="protein sequence ID" value="PKU26483.1"/>
    <property type="molecule type" value="Genomic_DNA"/>
</dbReference>
<reference evidence="2" key="1">
    <citation type="submission" date="2017-12" db="EMBL/GenBank/DDBJ databases">
        <title>Draft genome sequence of Telmatospirillum siberiense 26-4b1T, an acidotolerant peatland alphaproteobacterium potentially involved in sulfur cycling.</title>
        <authorList>
            <person name="Hausmann B."/>
            <person name="Pjevac P."/>
            <person name="Schreck K."/>
            <person name="Herbold C.W."/>
            <person name="Daims H."/>
            <person name="Wagner M."/>
            <person name="Pester M."/>
            <person name="Loy A."/>
        </authorList>
    </citation>
    <scope>NUCLEOTIDE SEQUENCE [LARGE SCALE GENOMIC DNA]</scope>
    <source>
        <strain evidence="2">26-4b1</strain>
    </source>
</reference>